<protein>
    <submittedName>
        <fullName evidence="2">Mrr_cat domain-containing protein</fullName>
    </submittedName>
</protein>
<reference evidence="2" key="1">
    <citation type="submission" date="2022-10" db="EMBL/GenBank/DDBJ databases">
        <authorList>
            <person name="Koch H."/>
        </authorList>
    </citation>
    <scope>NUCLEOTIDE SEQUENCE</scope>
    <source>
        <strain evidence="2">DNF</strain>
    </source>
</reference>
<evidence type="ECO:0000313" key="2">
    <source>
        <dbReference type="EMBL" id="CAI4033882.1"/>
    </source>
</evidence>
<sequence>MIYNFRFDRSHRSEILRRVVEQRRLSQGWGGGGERDLRVDGENFVEECKLYHQLATTRVPTNLTWIKAFRNGDLLVVPHLPEENKVSIHVVDGDFPNCYEYEDGDTTCQNHRIKIRESHGLDGNLSIDNHELAAWRGKLPWMRLPILQIPSYENHFQKILVALKENPHVRYDKSSLEDFLSSTRERVVAFIQEELNKVAPSKTAISFEAICEYLLKADGYSIEGRNSFDGQGGDLDLRCRRLRRSLSPFEPGETILFAQVKKHKGTSDQQGVDQVVKMMARNPGAEGCVMSLADHFSEEAKKLAEANGVLLINGKEIARLFLANFADKTEA</sequence>
<dbReference type="InterPro" id="IPR007560">
    <property type="entry name" value="Restrct_endonuc_IV_Mrr"/>
</dbReference>
<dbReference type="Pfam" id="PF04471">
    <property type="entry name" value="Mrr_cat"/>
    <property type="match status" value="1"/>
</dbReference>
<organism evidence="2 3">
    <name type="scientific">Nitrospira tepida</name>
    <dbReference type="NCBI Taxonomy" id="2973512"/>
    <lineage>
        <taxon>Bacteria</taxon>
        <taxon>Pseudomonadati</taxon>
        <taxon>Nitrospirota</taxon>
        <taxon>Nitrospiria</taxon>
        <taxon>Nitrospirales</taxon>
        <taxon>Nitrospiraceae</taxon>
        <taxon>Nitrospira</taxon>
    </lineage>
</organism>
<dbReference type="RefSeq" id="WP_289271308.1">
    <property type="nucleotide sequence ID" value="NZ_OX365700.1"/>
</dbReference>
<dbReference type="Proteomes" id="UP001179121">
    <property type="component" value="Chromosome"/>
</dbReference>
<dbReference type="GO" id="GO:0003677">
    <property type="term" value="F:DNA binding"/>
    <property type="evidence" value="ECO:0007669"/>
    <property type="project" value="InterPro"/>
</dbReference>
<dbReference type="AlphaFoldDB" id="A0AA86N3E9"/>
<dbReference type="SUPFAM" id="SSF52980">
    <property type="entry name" value="Restriction endonuclease-like"/>
    <property type="match status" value="1"/>
</dbReference>
<evidence type="ECO:0000313" key="3">
    <source>
        <dbReference type="Proteomes" id="UP001179121"/>
    </source>
</evidence>
<dbReference type="EMBL" id="OX365700">
    <property type="protein sequence ID" value="CAI4033882.1"/>
    <property type="molecule type" value="Genomic_DNA"/>
</dbReference>
<proteinExistence type="predicted"/>
<name>A0AA86N3E9_9BACT</name>
<accession>A0AA86N3E9</accession>
<evidence type="ECO:0000259" key="1">
    <source>
        <dbReference type="Pfam" id="PF04471"/>
    </source>
</evidence>
<feature type="domain" description="Restriction endonuclease type IV Mrr" evidence="1">
    <location>
        <begin position="206"/>
        <end position="320"/>
    </location>
</feature>
<keyword evidence="3" id="KW-1185">Reference proteome</keyword>
<gene>
    <name evidence="2" type="ORF">DNFV4_04324</name>
</gene>
<dbReference type="GO" id="GO:0004519">
    <property type="term" value="F:endonuclease activity"/>
    <property type="evidence" value="ECO:0007669"/>
    <property type="project" value="InterPro"/>
</dbReference>
<dbReference type="InterPro" id="IPR011335">
    <property type="entry name" value="Restrct_endonuc-II-like"/>
</dbReference>
<dbReference type="KEGG" id="nti:DNFV4_04324"/>
<dbReference type="GO" id="GO:0009307">
    <property type="term" value="P:DNA restriction-modification system"/>
    <property type="evidence" value="ECO:0007669"/>
    <property type="project" value="InterPro"/>
</dbReference>